<name>A0A699ZU44_HAELA</name>
<dbReference type="SUPFAM" id="SSF47473">
    <property type="entry name" value="EF-hand"/>
    <property type="match status" value="1"/>
</dbReference>
<evidence type="ECO:0000256" key="1">
    <source>
        <dbReference type="ARBA" id="ARBA00022837"/>
    </source>
</evidence>
<accession>A0A699ZU44</accession>
<reference evidence="3 4" key="1">
    <citation type="submission" date="2020-02" db="EMBL/GenBank/DDBJ databases">
        <title>Draft genome sequence of Haematococcus lacustris strain NIES-144.</title>
        <authorList>
            <person name="Morimoto D."/>
            <person name="Nakagawa S."/>
            <person name="Yoshida T."/>
            <person name="Sawayama S."/>
        </authorList>
    </citation>
    <scope>NUCLEOTIDE SEQUENCE [LARGE SCALE GENOMIC DNA]</scope>
    <source>
        <strain evidence="3 4">NIES-144</strain>
    </source>
</reference>
<dbReference type="GO" id="GO:0005509">
    <property type="term" value="F:calcium ion binding"/>
    <property type="evidence" value="ECO:0007669"/>
    <property type="project" value="InterPro"/>
</dbReference>
<keyword evidence="1" id="KW-0106">Calcium</keyword>
<comment type="caution">
    <text evidence="3">The sequence shown here is derived from an EMBL/GenBank/DDBJ whole genome shotgun (WGS) entry which is preliminary data.</text>
</comment>
<sequence>MAAALERKIGEGQSMHVTYLDVFRAADLNHDNELSFEELLAVMYPLANNKELRAAASSCGFNAEEV</sequence>
<evidence type="ECO:0000313" key="4">
    <source>
        <dbReference type="Proteomes" id="UP000485058"/>
    </source>
</evidence>
<dbReference type="EMBL" id="BLLF01002614">
    <property type="protein sequence ID" value="GFH24720.1"/>
    <property type="molecule type" value="Genomic_DNA"/>
</dbReference>
<dbReference type="InterPro" id="IPR011992">
    <property type="entry name" value="EF-hand-dom_pair"/>
</dbReference>
<dbReference type="InterPro" id="IPR002048">
    <property type="entry name" value="EF_hand_dom"/>
</dbReference>
<protein>
    <submittedName>
        <fullName evidence="3">EF hand</fullName>
    </submittedName>
</protein>
<evidence type="ECO:0000259" key="2">
    <source>
        <dbReference type="PROSITE" id="PS50222"/>
    </source>
</evidence>
<dbReference type="PROSITE" id="PS00018">
    <property type="entry name" value="EF_HAND_1"/>
    <property type="match status" value="1"/>
</dbReference>
<dbReference type="Pfam" id="PF13202">
    <property type="entry name" value="EF-hand_5"/>
    <property type="match status" value="1"/>
</dbReference>
<dbReference type="AlphaFoldDB" id="A0A699ZU44"/>
<feature type="non-terminal residue" evidence="3">
    <location>
        <position position="66"/>
    </location>
</feature>
<feature type="domain" description="EF-hand" evidence="2">
    <location>
        <begin position="21"/>
        <end position="49"/>
    </location>
</feature>
<evidence type="ECO:0000313" key="3">
    <source>
        <dbReference type="EMBL" id="GFH24720.1"/>
    </source>
</evidence>
<keyword evidence="4" id="KW-1185">Reference proteome</keyword>
<dbReference type="InterPro" id="IPR018247">
    <property type="entry name" value="EF_Hand_1_Ca_BS"/>
</dbReference>
<dbReference type="PROSITE" id="PS50222">
    <property type="entry name" value="EF_HAND_2"/>
    <property type="match status" value="1"/>
</dbReference>
<organism evidence="3 4">
    <name type="scientific">Haematococcus lacustris</name>
    <name type="common">Green alga</name>
    <name type="synonym">Haematococcus pluvialis</name>
    <dbReference type="NCBI Taxonomy" id="44745"/>
    <lineage>
        <taxon>Eukaryota</taxon>
        <taxon>Viridiplantae</taxon>
        <taxon>Chlorophyta</taxon>
        <taxon>core chlorophytes</taxon>
        <taxon>Chlorophyceae</taxon>
        <taxon>CS clade</taxon>
        <taxon>Chlamydomonadales</taxon>
        <taxon>Haematococcaceae</taxon>
        <taxon>Haematococcus</taxon>
    </lineage>
</organism>
<gene>
    <name evidence="3" type="ORF">HaLaN_22570</name>
</gene>
<proteinExistence type="predicted"/>
<dbReference type="Proteomes" id="UP000485058">
    <property type="component" value="Unassembled WGS sequence"/>
</dbReference>